<keyword evidence="3" id="KW-1185">Reference proteome</keyword>
<feature type="region of interest" description="Disordered" evidence="1">
    <location>
        <begin position="304"/>
        <end position="329"/>
    </location>
</feature>
<proteinExistence type="predicted"/>
<feature type="compositionally biased region" description="Basic and acidic residues" evidence="1">
    <location>
        <begin position="71"/>
        <end position="83"/>
    </location>
</feature>
<gene>
    <name evidence="2" type="ORF">I7412_06095</name>
</gene>
<feature type="region of interest" description="Disordered" evidence="1">
    <location>
        <begin position="477"/>
        <end position="502"/>
    </location>
</feature>
<dbReference type="AlphaFoldDB" id="A0A937UNZ6"/>
<accession>A0A937UNZ6</accession>
<feature type="compositionally biased region" description="Acidic residues" evidence="1">
    <location>
        <begin position="185"/>
        <end position="199"/>
    </location>
</feature>
<dbReference type="RefSeq" id="WP_203004541.1">
    <property type="nucleotide sequence ID" value="NZ_JADWYU010000227.1"/>
</dbReference>
<sequence length="502" mass="51174">MSGTDPGPGSDRFEHAGPVGPGGGGWDPPGGAAGWGPRRVPRVAGKDSWDPPADDPLFGPLGPSTGGFSRPRADTPRPVEDGRPAGGGRSDGHPSGGGYDDGAYDDGQYDDDQDDDGQDDGAYDDGRDDDGEYEVEDDYGRGDEVFVAAPRRGPLFTADLGAVAPHRWSDDSDGPDAPDGHAGDESFDDDGYDDEDFDDGGPPRRRRWLRVLIPVLVLVVVAVTYRTMTSSDDGDGASNATPLPTVQPVPKNFLDSIVTDTDPVIAGEFFRDAVFPAGDHTYTRIAQKLDEGCPDLTGELGGALNRPAAAPAAPASTPAAPGASAPAASAPAASAPVTTAPVVTGPACRQLVRALYLGEPGEGGRRLLAGVAVLVVDNSETAKQASDLLGRRAGGVTPLPLPDGALPGGKISGPNGDNELRTATPFGHYAIVVQFAYSDGSAAGADDQAALAVAEDLRALATQPLEDRLLLGRGYRAPALGSDQSSAPSAAPSASATPSAGS</sequence>
<evidence type="ECO:0000313" key="2">
    <source>
        <dbReference type="EMBL" id="MBL7626745.1"/>
    </source>
</evidence>
<dbReference type="EMBL" id="JAEACQ010000147">
    <property type="protein sequence ID" value="MBL7626745.1"/>
    <property type="molecule type" value="Genomic_DNA"/>
</dbReference>
<feature type="compositionally biased region" description="Low complexity" evidence="1">
    <location>
        <begin position="485"/>
        <end position="502"/>
    </location>
</feature>
<feature type="compositionally biased region" description="Gly residues" evidence="1">
    <location>
        <begin position="19"/>
        <end position="34"/>
    </location>
</feature>
<protein>
    <submittedName>
        <fullName evidence="2">Uncharacterized protein</fullName>
    </submittedName>
</protein>
<dbReference type="Proteomes" id="UP000604475">
    <property type="component" value="Unassembled WGS sequence"/>
</dbReference>
<comment type="caution">
    <text evidence="2">The sequence shown here is derived from an EMBL/GenBank/DDBJ whole genome shotgun (WGS) entry which is preliminary data.</text>
</comment>
<feature type="region of interest" description="Disordered" evidence="1">
    <location>
        <begin position="1"/>
        <end position="146"/>
    </location>
</feature>
<feature type="region of interest" description="Disordered" evidence="1">
    <location>
        <begin position="165"/>
        <end position="203"/>
    </location>
</feature>
<organism evidence="2 3">
    <name type="scientific">Frankia nepalensis</name>
    <dbReference type="NCBI Taxonomy" id="1836974"/>
    <lineage>
        <taxon>Bacteria</taxon>
        <taxon>Bacillati</taxon>
        <taxon>Actinomycetota</taxon>
        <taxon>Actinomycetes</taxon>
        <taxon>Frankiales</taxon>
        <taxon>Frankiaceae</taxon>
        <taxon>Frankia</taxon>
    </lineage>
</organism>
<feature type="compositionally biased region" description="Low complexity" evidence="1">
    <location>
        <begin position="307"/>
        <end position="329"/>
    </location>
</feature>
<evidence type="ECO:0000256" key="1">
    <source>
        <dbReference type="SAM" id="MobiDB-lite"/>
    </source>
</evidence>
<reference evidence="2" key="1">
    <citation type="submission" date="2020-12" db="EMBL/GenBank/DDBJ databases">
        <title>Genomic characterization of non-nitrogen-fixing Frankia strains.</title>
        <authorList>
            <person name="Carlos-Shanley C."/>
            <person name="Guerra T."/>
            <person name="Hahn D."/>
        </authorList>
    </citation>
    <scope>NUCLEOTIDE SEQUENCE</scope>
    <source>
        <strain evidence="2">CN6</strain>
    </source>
</reference>
<feature type="compositionally biased region" description="Acidic residues" evidence="1">
    <location>
        <begin position="102"/>
        <end position="137"/>
    </location>
</feature>
<name>A0A937UNZ6_9ACTN</name>
<feature type="compositionally biased region" description="Gly residues" evidence="1">
    <location>
        <begin position="84"/>
        <end position="100"/>
    </location>
</feature>
<evidence type="ECO:0000313" key="3">
    <source>
        <dbReference type="Proteomes" id="UP000604475"/>
    </source>
</evidence>